<comment type="caution">
    <text evidence="1">The sequence shown here is derived from an EMBL/GenBank/DDBJ whole genome shotgun (WGS) entry which is preliminary data.</text>
</comment>
<reference evidence="1 2" key="1">
    <citation type="submission" date="2021-11" db="EMBL/GenBank/DDBJ databases">
        <title>Genome sequence.</title>
        <authorList>
            <person name="Sun Q."/>
        </authorList>
    </citation>
    <scope>NUCLEOTIDE SEQUENCE [LARGE SCALE GENOMIC DNA]</scope>
    <source>
        <strain evidence="1 2">KCTC 12005</strain>
    </source>
</reference>
<evidence type="ECO:0000313" key="2">
    <source>
        <dbReference type="Proteomes" id="UP001199260"/>
    </source>
</evidence>
<dbReference type="EMBL" id="JAJNCT010000025">
    <property type="protein sequence ID" value="MCD2167026.1"/>
    <property type="molecule type" value="Genomic_DNA"/>
</dbReference>
<evidence type="ECO:0000313" key="1">
    <source>
        <dbReference type="EMBL" id="MCD2167026.1"/>
    </source>
</evidence>
<proteinExistence type="predicted"/>
<sequence length="137" mass="13872">MGHQSISSAKQAFVQALAKQRHLLLWAGLGLGASAFAQNNQQVVVNGGIVNISGPAAQAVMNISSNKNIRQIRGNNQVTSVNGVVANMASFGAYSELNIASRNGGVGSGSQVVSVGGPVVNQATGTGMRSVVNIGGR</sequence>
<gene>
    <name evidence="1" type="ORF">LPW39_18050</name>
</gene>
<dbReference type="RefSeq" id="WP_230778430.1">
    <property type="nucleotide sequence ID" value="NZ_JAJNCT010000025.1"/>
</dbReference>
<dbReference type="AlphaFoldDB" id="A0AAW4Y0Y6"/>
<protein>
    <submittedName>
        <fullName evidence="1">Uncharacterized protein</fullName>
    </submittedName>
</protein>
<keyword evidence="2" id="KW-1185">Reference proteome</keyword>
<name>A0AAW4Y0Y6_9BURK</name>
<accession>A0AAW4Y0Y6</accession>
<organism evidence="1 2">
    <name type="scientific">Comamonas koreensis</name>
    <dbReference type="NCBI Taxonomy" id="160825"/>
    <lineage>
        <taxon>Bacteria</taxon>
        <taxon>Pseudomonadati</taxon>
        <taxon>Pseudomonadota</taxon>
        <taxon>Betaproteobacteria</taxon>
        <taxon>Burkholderiales</taxon>
        <taxon>Comamonadaceae</taxon>
        <taxon>Comamonas</taxon>
    </lineage>
</organism>
<dbReference type="Proteomes" id="UP001199260">
    <property type="component" value="Unassembled WGS sequence"/>
</dbReference>